<gene>
    <name evidence="2" type="primary">jg3172</name>
    <name evidence="2" type="ORF">PAEG_LOCUS816</name>
</gene>
<feature type="compositionally biased region" description="Basic and acidic residues" evidence="1">
    <location>
        <begin position="16"/>
        <end position="29"/>
    </location>
</feature>
<organism evidence="2 3">
    <name type="scientific">Pararge aegeria aegeria</name>
    <dbReference type="NCBI Taxonomy" id="348720"/>
    <lineage>
        <taxon>Eukaryota</taxon>
        <taxon>Metazoa</taxon>
        <taxon>Ecdysozoa</taxon>
        <taxon>Arthropoda</taxon>
        <taxon>Hexapoda</taxon>
        <taxon>Insecta</taxon>
        <taxon>Pterygota</taxon>
        <taxon>Neoptera</taxon>
        <taxon>Endopterygota</taxon>
        <taxon>Lepidoptera</taxon>
        <taxon>Glossata</taxon>
        <taxon>Ditrysia</taxon>
        <taxon>Papilionoidea</taxon>
        <taxon>Nymphalidae</taxon>
        <taxon>Satyrinae</taxon>
        <taxon>Satyrini</taxon>
        <taxon>Parargina</taxon>
        <taxon>Pararge</taxon>
    </lineage>
</organism>
<accession>A0A8S4QH39</accession>
<dbReference type="OrthoDB" id="6932549at2759"/>
<comment type="caution">
    <text evidence="2">The sequence shown here is derived from an EMBL/GenBank/DDBJ whole genome shotgun (WGS) entry which is preliminary data.</text>
</comment>
<feature type="region of interest" description="Disordered" evidence="1">
    <location>
        <begin position="1"/>
        <end position="30"/>
    </location>
</feature>
<name>A0A8S4QH39_9NEOP</name>
<keyword evidence="3" id="KW-1185">Reference proteome</keyword>
<evidence type="ECO:0000256" key="1">
    <source>
        <dbReference type="SAM" id="MobiDB-lite"/>
    </source>
</evidence>
<proteinExistence type="predicted"/>
<evidence type="ECO:0000313" key="3">
    <source>
        <dbReference type="Proteomes" id="UP000838756"/>
    </source>
</evidence>
<dbReference type="EMBL" id="CAKXAJ010002626">
    <property type="protein sequence ID" value="CAH2208200.1"/>
    <property type="molecule type" value="Genomic_DNA"/>
</dbReference>
<reference evidence="2" key="1">
    <citation type="submission" date="2022-03" db="EMBL/GenBank/DDBJ databases">
        <authorList>
            <person name="Lindestad O."/>
        </authorList>
    </citation>
    <scope>NUCLEOTIDE SEQUENCE</scope>
</reference>
<protein>
    <submittedName>
        <fullName evidence="2">Jg3172 protein</fullName>
    </submittedName>
</protein>
<sequence>MHNTQCNTTKQKKIAKTHENDISRIHKTEQTPNTRALRYGQSDRFLGELSPSRSAFYKLARALKMIPAPALPPLVRPDLPPAFEDIDKAECMADSNEFHNRSARVTE</sequence>
<dbReference type="Proteomes" id="UP000838756">
    <property type="component" value="Unassembled WGS sequence"/>
</dbReference>
<dbReference type="AlphaFoldDB" id="A0A8S4QH39"/>
<evidence type="ECO:0000313" key="2">
    <source>
        <dbReference type="EMBL" id="CAH2208200.1"/>
    </source>
</evidence>